<name>A0A1U7LVF9_NEOID</name>
<dbReference type="EMBL" id="LXFE01000156">
    <property type="protein sequence ID" value="OLL26660.1"/>
    <property type="molecule type" value="Genomic_DNA"/>
</dbReference>
<keyword evidence="6" id="KW-1185">Reference proteome</keyword>
<reference evidence="5 6" key="1">
    <citation type="submission" date="2016-04" db="EMBL/GenBank/DDBJ databases">
        <title>Evolutionary innovation and constraint leading to complex multicellularity in the Ascomycota.</title>
        <authorList>
            <person name="Cisse O."/>
            <person name="Nguyen A."/>
            <person name="Hewitt D.A."/>
            <person name="Jedd G."/>
            <person name="Stajich J.E."/>
        </authorList>
    </citation>
    <scope>NUCLEOTIDE SEQUENCE [LARGE SCALE GENOMIC DNA]</scope>
    <source>
        <strain evidence="5 6">DAH-3</strain>
    </source>
</reference>
<dbReference type="InterPro" id="IPR036638">
    <property type="entry name" value="HLH_DNA-bd_sf"/>
</dbReference>
<gene>
    <name evidence="5" type="ORF">NEOLI_002456</name>
</gene>
<feature type="region of interest" description="Disordered" evidence="2">
    <location>
        <begin position="349"/>
        <end position="380"/>
    </location>
</feature>
<dbReference type="GO" id="GO:0046983">
    <property type="term" value="F:protein dimerization activity"/>
    <property type="evidence" value="ECO:0007669"/>
    <property type="project" value="InterPro"/>
</dbReference>
<dbReference type="GO" id="GO:0032933">
    <property type="term" value="P:SREBP signaling pathway"/>
    <property type="evidence" value="ECO:0007669"/>
    <property type="project" value="InterPro"/>
</dbReference>
<dbReference type="OrthoDB" id="2133190at2759"/>
<evidence type="ECO:0000313" key="6">
    <source>
        <dbReference type="Proteomes" id="UP000186594"/>
    </source>
</evidence>
<dbReference type="SUPFAM" id="SSF47459">
    <property type="entry name" value="HLH, helix-loop-helix DNA-binding domain"/>
    <property type="match status" value="1"/>
</dbReference>
<keyword evidence="3" id="KW-0472">Membrane</keyword>
<evidence type="ECO:0000313" key="5">
    <source>
        <dbReference type="EMBL" id="OLL26660.1"/>
    </source>
</evidence>
<keyword evidence="3" id="KW-0812">Transmembrane</keyword>
<dbReference type="Proteomes" id="UP000186594">
    <property type="component" value="Unassembled WGS sequence"/>
</dbReference>
<dbReference type="GO" id="GO:0045944">
    <property type="term" value="P:positive regulation of transcription by RNA polymerase II"/>
    <property type="evidence" value="ECO:0007669"/>
    <property type="project" value="InterPro"/>
</dbReference>
<keyword evidence="1" id="KW-0175">Coiled coil</keyword>
<sequence length="804" mass="89693">MDSVYMPPSIATDDINSYLQQQVDQSLDYSAILQGLDTVNQRQHQQPVSVSSTESTFLTPMHAQDTQFSSEMWGNTLPPAHFTYSDWFGTMDANMVDSRNLYEPTVRKEQFSQNDEFSGTNSPGISIRSEDQSQRSLASDCSSSSPSQKHKSLKSTSWTSAQVANGRVSKPGKVKTSHNVIEKRYRNRINDKLGALRDCIPAFSIESEQSDKIKKGTVLEKATEYIHHLEGRNRQLTEEVTILKRCLESMQKRDGQSTPFQKSLVPKAILASAAGLMFLGSTADENSGTQGLAAIPGITKIFLGKAANMVTPMVNPQIAFLLKLMLLLSVLIFIGLPRFFISSRKKSESDQTCPVTGLHRSMSTPDAHPSSQNSSSTHTDHRMAFETAMQSVWVPYSSYFCLTIALTMRALRMGMRILIGIDGYRLLTNTSAADDLARQAAWELAIDAQLLGGDKLINRARLVLTFLASLTMPVTTLRLMTNALHFRVLSFDFLPEKTGAWVSSYFWNRAKYLQVKRSSDPIPAHLQRLLEVDPDELFCEEIVARMHSISFFEEVVLDDSTVRYPLDALSIIFVHKYAVAAINGSFGNASPSSFKFEDYIDVVPPPHPDFQHWLVLLTALLRPGEVTLLPVMNLWKDGLKSVLQVIETNSVPAISKDGDVVRINDDICVAMRCAILLGLLTKTEISEGMVCSIRNLLLSSGWVTSALRHDDTPFLLDRLGPLGMIGLWRVFHFIVVQERIQIDEKTESVLENVAAALRVWIGHEEHAGLVELKKRRDVVRECIGFCKRINGFGEDSGYVSLEAE</sequence>
<evidence type="ECO:0000256" key="1">
    <source>
        <dbReference type="SAM" id="Coils"/>
    </source>
</evidence>
<dbReference type="STRING" id="1198029.A0A1U7LVF9"/>
<proteinExistence type="predicted"/>
<feature type="compositionally biased region" description="Low complexity" evidence="2">
    <location>
        <begin position="134"/>
        <end position="147"/>
    </location>
</feature>
<evidence type="ECO:0000256" key="2">
    <source>
        <dbReference type="SAM" id="MobiDB-lite"/>
    </source>
</evidence>
<dbReference type="Gene3D" id="4.10.280.10">
    <property type="entry name" value="Helix-loop-helix DNA-binding domain"/>
    <property type="match status" value="1"/>
</dbReference>
<organism evidence="5 6">
    <name type="scientific">Neolecta irregularis (strain DAH-3)</name>
    <dbReference type="NCBI Taxonomy" id="1198029"/>
    <lineage>
        <taxon>Eukaryota</taxon>
        <taxon>Fungi</taxon>
        <taxon>Dikarya</taxon>
        <taxon>Ascomycota</taxon>
        <taxon>Taphrinomycotina</taxon>
        <taxon>Neolectales</taxon>
        <taxon>Neolectaceae</taxon>
        <taxon>Neolecta</taxon>
    </lineage>
</organism>
<protein>
    <submittedName>
        <fullName evidence="5">Sterol regulatory element-binding protein 1</fullName>
    </submittedName>
</protein>
<dbReference type="Pfam" id="PF09427">
    <property type="entry name" value="DUF2014"/>
    <property type="match status" value="1"/>
</dbReference>
<feature type="region of interest" description="Disordered" evidence="2">
    <location>
        <begin position="108"/>
        <end position="179"/>
    </location>
</feature>
<feature type="coiled-coil region" evidence="1">
    <location>
        <begin position="219"/>
        <end position="253"/>
    </location>
</feature>
<keyword evidence="3" id="KW-1133">Transmembrane helix</keyword>
<dbReference type="OMA" id="WVYSEQQ"/>
<feature type="compositionally biased region" description="Polar residues" evidence="2">
    <location>
        <begin position="361"/>
        <end position="377"/>
    </location>
</feature>
<dbReference type="InterPro" id="IPR019006">
    <property type="entry name" value="Sre1_C"/>
</dbReference>
<accession>A0A1U7LVF9</accession>
<dbReference type="PANTHER" id="PTHR47336:SF2">
    <property type="entry name" value="TRANSCRIPTION FACTOR HMS1-RELATED"/>
    <property type="match status" value="1"/>
</dbReference>
<dbReference type="PANTHER" id="PTHR47336">
    <property type="entry name" value="TRANSCRIPTION FACTOR HMS1-RELATED"/>
    <property type="match status" value="1"/>
</dbReference>
<dbReference type="PROSITE" id="PS50888">
    <property type="entry name" value="BHLH"/>
    <property type="match status" value="1"/>
</dbReference>
<evidence type="ECO:0000259" key="4">
    <source>
        <dbReference type="PROSITE" id="PS50888"/>
    </source>
</evidence>
<comment type="caution">
    <text evidence="5">The sequence shown here is derived from an EMBL/GenBank/DDBJ whole genome shotgun (WGS) entry which is preliminary data.</text>
</comment>
<dbReference type="InterPro" id="IPR011598">
    <property type="entry name" value="bHLH_dom"/>
</dbReference>
<evidence type="ECO:0000256" key="3">
    <source>
        <dbReference type="SAM" id="Phobius"/>
    </source>
</evidence>
<feature type="domain" description="BHLH" evidence="4">
    <location>
        <begin position="173"/>
        <end position="229"/>
    </location>
</feature>
<dbReference type="SMART" id="SM00353">
    <property type="entry name" value="HLH"/>
    <property type="match status" value="1"/>
</dbReference>
<feature type="compositionally biased region" description="Polar residues" evidence="2">
    <location>
        <begin position="111"/>
        <end position="124"/>
    </location>
</feature>
<dbReference type="Pfam" id="PF00010">
    <property type="entry name" value="HLH"/>
    <property type="match status" value="1"/>
</dbReference>
<feature type="transmembrane region" description="Helical" evidence="3">
    <location>
        <begin position="318"/>
        <end position="341"/>
    </location>
</feature>
<dbReference type="InterPro" id="IPR052099">
    <property type="entry name" value="Regulatory_TF_Diverse"/>
</dbReference>
<dbReference type="AlphaFoldDB" id="A0A1U7LVF9"/>